<dbReference type="InterPro" id="IPR036388">
    <property type="entry name" value="WH-like_DNA-bd_sf"/>
</dbReference>
<name>A0A317PDI2_9HYPH</name>
<dbReference type="InterPro" id="IPR016032">
    <property type="entry name" value="Sig_transdc_resp-reg_C-effctor"/>
</dbReference>
<dbReference type="PROSITE" id="PS50043">
    <property type="entry name" value="HTH_LUXR_2"/>
    <property type="match status" value="1"/>
</dbReference>
<dbReference type="PRINTS" id="PR00038">
    <property type="entry name" value="HTHLUXR"/>
</dbReference>
<evidence type="ECO:0000256" key="1">
    <source>
        <dbReference type="ARBA" id="ARBA00023015"/>
    </source>
</evidence>
<accession>A0A317PDI2</accession>
<dbReference type="Gene3D" id="3.30.450.80">
    <property type="entry name" value="Transcription factor LuxR-like, autoinducer-binding domain"/>
    <property type="match status" value="1"/>
</dbReference>
<evidence type="ECO:0000259" key="4">
    <source>
        <dbReference type="PROSITE" id="PS50043"/>
    </source>
</evidence>
<dbReference type="GO" id="GO:0003677">
    <property type="term" value="F:DNA binding"/>
    <property type="evidence" value="ECO:0007669"/>
    <property type="project" value="UniProtKB-KW"/>
</dbReference>
<dbReference type="SUPFAM" id="SSF46894">
    <property type="entry name" value="C-terminal effector domain of the bipartite response regulators"/>
    <property type="match status" value="1"/>
</dbReference>
<dbReference type="GO" id="GO:0006355">
    <property type="term" value="P:regulation of DNA-templated transcription"/>
    <property type="evidence" value="ECO:0007669"/>
    <property type="project" value="InterPro"/>
</dbReference>
<keyword evidence="3" id="KW-0804">Transcription</keyword>
<gene>
    <name evidence="5" type="ORF">DFR52_10661</name>
</gene>
<dbReference type="AlphaFoldDB" id="A0A317PDI2"/>
<dbReference type="Proteomes" id="UP000246352">
    <property type="component" value="Unassembled WGS sequence"/>
</dbReference>
<keyword evidence="1" id="KW-0805">Transcription regulation</keyword>
<protein>
    <submittedName>
        <fullName evidence="5">DNA-binding CsgD family transcriptional regulator</fullName>
    </submittedName>
</protein>
<dbReference type="RefSeq" id="WP_110033850.1">
    <property type="nucleotide sequence ID" value="NZ_QGTR01000006.1"/>
</dbReference>
<dbReference type="Pfam" id="PF00196">
    <property type="entry name" value="GerE"/>
    <property type="match status" value="1"/>
</dbReference>
<dbReference type="Gene3D" id="1.10.10.10">
    <property type="entry name" value="Winged helix-like DNA-binding domain superfamily/Winged helix DNA-binding domain"/>
    <property type="match status" value="1"/>
</dbReference>
<dbReference type="InterPro" id="IPR005143">
    <property type="entry name" value="TF_LuxR_autoind-bd_dom"/>
</dbReference>
<dbReference type="SUPFAM" id="SSF75516">
    <property type="entry name" value="Pheromone-binding domain of LuxR-like quorum-sensing transcription factors"/>
    <property type="match status" value="1"/>
</dbReference>
<dbReference type="EMBL" id="QGTR01000006">
    <property type="protein sequence ID" value="PWV97538.1"/>
    <property type="molecule type" value="Genomic_DNA"/>
</dbReference>
<dbReference type="OrthoDB" id="3170288at2"/>
<evidence type="ECO:0000256" key="2">
    <source>
        <dbReference type="ARBA" id="ARBA00023125"/>
    </source>
</evidence>
<feature type="domain" description="HTH luxR-type" evidence="4">
    <location>
        <begin position="169"/>
        <end position="234"/>
    </location>
</feature>
<evidence type="ECO:0000256" key="3">
    <source>
        <dbReference type="ARBA" id="ARBA00023163"/>
    </source>
</evidence>
<sequence length="237" mass="26321">MTGDNDLFDALANIQSEVDLAAYLHRTAREYGLAGFMIVDVPSVSDERLQPRISLSNMPKGFLEEYDRQGLLKNSLIFGNLRRTTIPTVWSLDDITSGRPAIENEPMRELFRRHHISMGVFFPVHGVDGSRAAIGFDGDRPPLTQLEISQLGMLVVHAYAIYCTLKNPAGPPASNLTGRELEVLHWAANGKTSVEIAAILSLSDHTVNTYMNTAMRKLDCVNRTQLVAKAMRLRLIS</sequence>
<dbReference type="PANTHER" id="PTHR44688:SF16">
    <property type="entry name" value="DNA-BINDING TRANSCRIPTIONAL ACTIVATOR DEVR_DOSR"/>
    <property type="match status" value="1"/>
</dbReference>
<dbReference type="SMART" id="SM00421">
    <property type="entry name" value="HTH_LUXR"/>
    <property type="match status" value="1"/>
</dbReference>
<proteinExistence type="predicted"/>
<evidence type="ECO:0000313" key="6">
    <source>
        <dbReference type="Proteomes" id="UP000246352"/>
    </source>
</evidence>
<dbReference type="Pfam" id="PF03472">
    <property type="entry name" value="Autoind_bind"/>
    <property type="match status" value="1"/>
</dbReference>
<evidence type="ECO:0000313" key="5">
    <source>
        <dbReference type="EMBL" id="PWV97538.1"/>
    </source>
</evidence>
<comment type="caution">
    <text evidence="5">The sequence shown here is derived from an EMBL/GenBank/DDBJ whole genome shotgun (WGS) entry which is preliminary data.</text>
</comment>
<reference evidence="5 6" key="1">
    <citation type="submission" date="2018-05" db="EMBL/GenBank/DDBJ databases">
        <title>Genomic Encyclopedia of Type Strains, Phase IV (KMG-IV): sequencing the most valuable type-strain genomes for metagenomic binning, comparative biology and taxonomic classification.</title>
        <authorList>
            <person name="Goeker M."/>
        </authorList>
    </citation>
    <scope>NUCLEOTIDE SEQUENCE [LARGE SCALE GENOMIC DNA]</scope>
    <source>
        <strain evidence="5 6">DSM 16791</strain>
    </source>
</reference>
<keyword evidence="2 5" id="KW-0238">DNA-binding</keyword>
<dbReference type="PANTHER" id="PTHR44688">
    <property type="entry name" value="DNA-BINDING TRANSCRIPTIONAL ACTIVATOR DEVR_DOSR"/>
    <property type="match status" value="1"/>
</dbReference>
<dbReference type="CDD" id="cd06170">
    <property type="entry name" value="LuxR_C_like"/>
    <property type="match status" value="1"/>
</dbReference>
<organism evidence="5 6">
    <name type="scientific">Hoeflea marina</name>
    <dbReference type="NCBI Taxonomy" id="274592"/>
    <lineage>
        <taxon>Bacteria</taxon>
        <taxon>Pseudomonadati</taxon>
        <taxon>Pseudomonadota</taxon>
        <taxon>Alphaproteobacteria</taxon>
        <taxon>Hyphomicrobiales</taxon>
        <taxon>Rhizobiaceae</taxon>
        <taxon>Hoeflea</taxon>
    </lineage>
</organism>
<dbReference type="InterPro" id="IPR036693">
    <property type="entry name" value="TF_LuxR_autoind-bd_dom_sf"/>
</dbReference>
<dbReference type="InterPro" id="IPR000792">
    <property type="entry name" value="Tscrpt_reg_LuxR_C"/>
</dbReference>
<keyword evidence="6" id="KW-1185">Reference proteome</keyword>